<feature type="signal peptide" evidence="1">
    <location>
        <begin position="1"/>
        <end position="24"/>
    </location>
</feature>
<reference evidence="2" key="1">
    <citation type="journal article" date="2015" name="PeerJ">
        <title>First genomic representation of candidate bacterial phylum KSB3 points to enhanced environmental sensing as a trigger of wastewater bulking.</title>
        <authorList>
            <person name="Sekiguchi Y."/>
            <person name="Ohashi A."/>
            <person name="Parks D.H."/>
            <person name="Yamauchi T."/>
            <person name="Tyson G.W."/>
            <person name="Hugenholtz P."/>
        </authorList>
    </citation>
    <scope>NUCLEOTIDE SEQUENCE [LARGE SCALE GENOMIC DNA]</scope>
</reference>
<evidence type="ECO:0000256" key="1">
    <source>
        <dbReference type="SAM" id="SignalP"/>
    </source>
</evidence>
<evidence type="ECO:0000313" key="2">
    <source>
        <dbReference type="EMBL" id="GAK56457.1"/>
    </source>
</evidence>
<dbReference type="Proteomes" id="UP000030661">
    <property type="component" value="Unassembled WGS sequence"/>
</dbReference>
<evidence type="ECO:0008006" key="4">
    <source>
        <dbReference type="Google" id="ProtNLM"/>
    </source>
</evidence>
<sequence length="407" mass="44773">MKIFAKIVVLFVVCSVIMPAATHAVSLVGTKHVESSVPYTRQVTGVRGGTAYESRPGGYPTQLRGDDGQLINDGKWMMAFCVEPGIKAHDGKEGELPVEAVAPEQKKGGLQAAWLMDMFYDDAHDENHLAALQMAIWEVVTDSTYDLAAGDFKIWDGNQAALDLAASYLAQVPSEFTPEQLACLNRMYQWISHPDKQDFIVTRGNACSEAQPITTQSVALVETKHLASSVPYMRQVKGVRGGVAYESRPGGYPTKLRCEGRQLLNDGKWMMTFCVEPGVKAHDGKDGELSVKLVDPEQKKGGLQAAWLFDMFYDDAHDENHLAAVQMAIWEVIVDPAGPYDLTTGDFKISEGDPAAIELAKSYLAQVPAQFDPARVTCLNNTYRVITHPKRQDLIIQWNTCGNDSCQ</sequence>
<evidence type="ECO:0000313" key="3">
    <source>
        <dbReference type="Proteomes" id="UP000030661"/>
    </source>
</evidence>
<name>A0A081BVV2_VECG1</name>
<keyword evidence="1" id="KW-0732">Signal</keyword>
<organism evidence="2">
    <name type="scientific">Vecturithrix granuli</name>
    <dbReference type="NCBI Taxonomy" id="1499967"/>
    <lineage>
        <taxon>Bacteria</taxon>
        <taxon>Candidatus Moduliflexota</taxon>
        <taxon>Candidatus Vecturitrichia</taxon>
        <taxon>Candidatus Vecturitrichales</taxon>
        <taxon>Candidatus Vecturitrichaceae</taxon>
        <taxon>Candidatus Vecturithrix</taxon>
    </lineage>
</organism>
<protein>
    <recommendedName>
        <fullName evidence="4">Thioester domain-containing protein</fullName>
    </recommendedName>
</protein>
<accession>A0A081BVV2</accession>
<proteinExistence type="predicted"/>
<dbReference type="AlphaFoldDB" id="A0A081BVV2"/>
<gene>
    <name evidence="2" type="ORF">U27_03419</name>
</gene>
<keyword evidence="3" id="KW-1185">Reference proteome</keyword>
<dbReference type="EMBL" id="DF820464">
    <property type="protein sequence ID" value="GAK56457.1"/>
    <property type="molecule type" value="Genomic_DNA"/>
</dbReference>
<dbReference type="HOGENOM" id="CLU_675530_0_0_0"/>
<feature type="chain" id="PRO_5001755356" description="Thioester domain-containing protein" evidence="1">
    <location>
        <begin position="25"/>
        <end position="407"/>
    </location>
</feature>